<dbReference type="PRINTS" id="PR00081">
    <property type="entry name" value="GDHRDH"/>
</dbReference>
<dbReference type="Gene3D" id="3.40.50.720">
    <property type="entry name" value="NAD(P)-binding Rossmann-like Domain"/>
    <property type="match status" value="1"/>
</dbReference>
<dbReference type="PANTHER" id="PTHR44229:SF8">
    <property type="entry name" value="ALCOHOL DEHYDROGENASE-RELATED"/>
    <property type="match status" value="1"/>
</dbReference>
<dbReference type="AlphaFoldDB" id="A0A9P0KQ37"/>
<dbReference type="Pfam" id="PF00106">
    <property type="entry name" value="adh_short"/>
    <property type="match status" value="1"/>
</dbReference>
<evidence type="ECO:0000256" key="2">
    <source>
        <dbReference type="ARBA" id="ARBA00023002"/>
    </source>
</evidence>
<sequence>MVYDIKNKVALITGGASGIGLEYAKELLRNEAKGVVLADLSKEFGSKAVQEIEQEFGPNKAIFVQTDVTDYNQFENAFKTAIEKFKNLDILFNNAGILNDAIWQKEIAVNVNGVVHGMLLGMDNYLPKYKQGDEAVIVNISSTAGIQSYGHMPVYCATKHAVHGMTCSWGVPEFYQETKVRVVGIHPGVTHTPLIFNMAGSNFGGKYEAHLQKHMSEFLTQEPDHVAKEAMNILKKAPHGTSWVIEGGYPAYQFIMPDHRATMRNNILP</sequence>
<evidence type="ECO:0000313" key="4">
    <source>
        <dbReference type="EMBL" id="CAH1979428.1"/>
    </source>
</evidence>
<dbReference type="SUPFAM" id="SSF51735">
    <property type="entry name" value="NAD(P)-binding Rossmann-fold domains"/>
    <property type="match status" value="1"/>
</dbReference>
<organism evidence="4 5">
    <name type="scientific">Acanthoscelides obtectus</name>
    <name type="common">Bean weevil</name>
    <name type="synonym">Bruchus obtectus</name>
    <dbReference type="NCBI Taxonomy" id="200917"/>
    <lineage>
        <taxon>Eukaryota</taxon>
        <taxon>Metazoa</taxon>
        <taxon>Ecdysozoa</taxon>
        <taxon>Arthropoda</taxon>
        <taxon>Hexapoda</taxon>
        <taxon>Insecta</taxon>
        <taxon>Pterygota</taxon>
        <taxon>Neoptera</taxon>
        <taxon>Endopterygota</taxon>
        <taxon>Coleoptera</taxon>
        <taxon>Polyphaga</taxon>
        <taxon>Cucujiformia</taxon>
        <taxon>Chrysomeloidea</taxon>
        <taxon>Chrysomelidae</taxon>
        <taxon>Bruchinae</taxon>
        <taxon>Bruchini</taxon>
        <taxon>Acanthoscelides</taxon>
    </lineage>
</organism>
<dbReference type="OrthoDB" id="6819313at2759"/>
<gene>
    <name evidence="4" type="ORF">ACAOBT_LOCUS13437</name>
</gene>
<dbReference type="InterPro" id="IPR002347">
    <property type="entry name" value="SDR_fam"/>
</dbReference>
<keyword evidence="5" id="KW-1185">Reference proteome</keyword>
<dbReference type="GO" id="GO:0016616">
    <property type="term" value="F:oxidoreductase activity, acting on the CH-OH group of donors, NAD or NADP as acceptor"/>
    <property type="evidence" value="ECO:0007669"/>
    <property type="project" value="TreeGrafter"/>
</dbReference>
<reference evidence="4" key="1">
    <citation type="submission" date="2022-03" db="EMBL/GenBank/DDBJ databases">
        <authorList>
            <person name="Sayadi A."/>
        </authorList>
    </citation>
    <scope>NUCLEOTIDE SEQUENCE</scope>
</reference>
<dbReference type="EMBL" id="CAKOFQ010006879">
    <property type="protein sequence ID" value="CAH1979428.1"/>
    <property type="molecule type" value="Genomic_DNA"/>
</dbReference>
<evidence type="ECO:0000256" key="3">
    <source>
        <dbReference type="RuleBase" id="RU000363"/>
    </source>
</evidence>
<dbReference type="Proteomes" id="UP001152888">
    <property type="component" value="Unassembled WGS sequence"/>
</dbReference>
<dbReference type="InterPro" id="IPR020904">
    <property type="entry name" value="Sc_DH/Rdtase_CS"/>
</dbReference>
<dbReference type="PROSITE" id="PS00061">
    <property type="entry name" value="ADH_SHORT"/>
    <property type="match status" value="1"/>
</dbReference>
<dbReference type="InterPro" id="IPR036291">
    <property type="entry name" value="NAD(P)-bd_dom_sf"/>
</dbReference>
<comment type="caution">
    <text evidence="4">The sequence shown here is derived from an EMBL/GenBank/DDBJ whole genome shotgun (WGS) entry which is preliminary data.</text>
</comment>
<dbReference type="FunFam" id="3.40.50.720:FF:000149">
    <property type="entry name" value="15-hydroxyprostaglandin dehydrogenase [NAD(+)]"/>
    <property type="match status" value="1"/>
</dbReference>
<accession>A0A9P0KQ37</accession>
<comment type="similarity">
    <text evidence="1 3">Belongs to the short-chain dehydrogenases/reductases (SDR) family.</text>
</comment>
<protein>
    <submittedName>
        <fullName evidence="4">Uncharacterized protein</fullName>
    </submittedName>
</protein>
<dbReference type="GO" id="GO:0005737">
    <property type="term" value="C:cytoplasm"/>
    <property type="evidence" value="ECO:0007669"/>
    <property type="project" value="TreeGrafter"/>
</dbReference>
<name>A0A9P0KQ37_ACAOB</name>
<evidence type="ECO:0000313" key="5">
    <source>
        <dbReference type="Proteomes" id="UP001152888"/>
    </source>
</evidence>
<dbReference type="PRINTS" id="PR00080">
    <property type="entry name" value="SDRFAMILY"/>
</dbReference>
<proteinExistence type="inferred from homology"/>
<dbReference type="PANTHER" id="PTHR44229">
    <property type="entry name" value="15-HYDROXYPROSTAGLANDIN DEHYDROGENASE [NAD(+)]"/>
    <property type="match status" value="1"/>
</dbReference>
<keyword evidence="2" id="KW-0560">Oxidoreductase</keyword>
<evidence type="ECO:0000256" key="1">
    <source>
        <dbReference type="ARBA" id="ARBA00006484"/>
    </source>
</evidence>